<protein>
    <submittedName>
        <fullName evidence="1">Uncharacterized protein</fullName>
    </submittedName>
</protein>
<sequence length="148" mass="16047">MVRLNKESCTDGHVDEGVSLISFALTEKPPPVHPTEIRTSISPSSAVELNTTGALANYATEAGDELISVQSVAEYSEPFTAADVNPASLQSARVWVTSSAKKCLRGGILLPDFTVAERQEFESRLSVLTELPNISKTEDIHEFIVDEK</sequence>
<dbReference type="AlphaFoldDB" id="A0A7R9K0N8"/>
<proteinExistence type="predicted"/>
<dbReference type="EMBL" id="OE841806">
    <property type="protein sequence ID" value="CAD7597208.1"/>
    <property type="molecule type" value="Genomic_DNA"/>
</dbReference>
<accession>A0A7R9K0N8</accession>
<name>A0A7R9K0N8_TIMGE</name>
<evidence type="ECO:0000313" key="1">
    <source>
        <dbReference type="EMBL" id="CAD7597208.1"/>
    </source>
</evidence>
<organism evidence="1">
    <name type="scientific">Timema genevievae</name>
    <name type="common">Walking stick</name>
    <dbReference type="NCBI Taxonomy" id="629358"/>
    <lineage>
        <taxon>Eukaryota</taxon>
        <taxon>Metazoa</taxon>
        <taxon>Ecdysozoa</taxon>
        <taxon>Arthropoda</taxon>
        <taxon>Hexapoda</taxon>
        <taxon>Insecta</taxon>
        <taxon>Pterygota</taxon>
        <taxon>Neoptera</taxon>
        <taxon>Polyneoptera</taxon>
        <taxon>Phasmatodea</taxon>
        <taxon>Timematodea</taxon>
        <taxon>Timematoidea</taxon>
        <taxon>Timematidae</taxon>
        <taxon>Timema</taxon>
    </lineage>
</organism>
<gene>
    <name evidence="1" type="ORF">TGEB3V08_LOCUS6698</name>
</gene>
<reference evidence="1" key="1">
    <citation type="submission" date="2020-11" db="EMBL/GenBank/DDBJ databases">
        <authorList>
            <person name="Tran Van P."/>
        </authorList>
    </citation>
    <scope>NUCLEOTIDE SEQUENCE</scope>
</reference>